<dbReference type="PANTHER" id="PTHR13366">
    <property type="entry name" value="MALARIA ANTIGEN-RELATED"/>
    <property type="match status" value="1"/>
</dbReference>
<dbReference type="Gene3D" id="1.25.10.10">
    <property type="entry name" value="Leucine-rich Repeat Variant"/>
    <property type="match status" value="3"/>
</dbReference>
<dbReference type="InterPro" id="IPR052107">
    <property type="entry name" value="HEAT6"/>
</dbReference>
<feature type="region of interest" description="Disordered" evidence="2">
    <location>
        <begin position="267"/>
        <end position="347"/>
    </location>
</feature>
<protein>
    <recommendedName>
        <fullName evidence="1">HEAT repeat-containing protein 6</fullName>
    </recommendedName>
</protein>
<feature type="domain" description="DUF4042" evidence="3">
    <location>
        <begin position="376"/>
        <end position="557"/>
    </location>
</feature>
<feature type="compositionally biased region" description="Low complexity" evidence="2">
    <location>
        <begin position="567"/>
        <end position="579"/>
    </location>
</feature>
<dbReference type="Pfam" id="PF13513">
    <property type="entry name" value="HEAT_EZ"/>
    <property type="match status" value="1"/>
</dbReference>
<reference evidence="5" key="1">
    <citation type="submission" date="2025-08" db="UniProtKB">
        <authorList>
            <consortium name="RefSeq"/>
        </authorList>
    </citation>
    <scope>IDENTIFICATION</scope>
    <source>
        <tissue evidence="5">Sperm</tissue>
    </source>
</reference>
<dbReference type="InterPro" id="IPR016024">
    <property type="entry name" value="ARM-type_fold"/>
</dbReference>
<evidence type="ECO:0000313" key="4">
    <source>
        <dbReference type="Proteomes" id="UP001318040"/>
    </source>
</evidence>
<name>A0AAJ7WNC8_PETMA</name>
<dbReference type="AlphaFoldDB" id="A0AAJ7WNC8"/>
<feature type="compositionally biased region" description="Basic and acidic residues" evidence="2">
    <location>
        <begin position="296"/>
        <end position="305"/>
    </location>
</feature>
<evidence type="ECO:0000259" key="3">
    <source>
        <dbReference type="Pfam" id="PF13251"/>
    </source>
</evidence>
<organism evidence="4 5">
    <name type="scientific">Petromyzon marinus</name>
    <name type="common">Sea lamprey</name>
    <dbReference type="NCBI Taxonomy" id="7757"/>
    <lineage>
        <taxon>Eukaryota</taxon>
        <taxon>Metazoa</taxon>
        <taxon>Chordata</taxon>
        <taxon>Craniata</taxon>
        <taxon>Vertebrata</taxon>
        <taxon>Cyclostomata</taxon>
        <taxon>Hyperoartia</taxon>
        <taxon>Petromyzontiformes</taxon>
        <taxon>Petromyzontidae</taxon>
        <taxon>Petromyzon</taxon>
    </lineage>
</organism>
<dbReference type="InterPro" id="IPR025283">
    <property type="entry name" value="DUF4042"/>
</dbReference>
<evidence type="ECO:0000256" key="2">
    <source>
        <dbReference type="SAM" id="MobiDB-lite"/>
    </source>
</evidence>
<accession>A0AAJ7WNC8</accession>
<gene>
    <name evidence="5" type="primary">HEATR6</name>
</gene>
<dbReference type="CTD" id="63897"/>
<dbReference type="KEGG" id="pmrn:116939067"/>
<feature type="compositionally biased region" description="Basic and acidic residues" evidence="2">
    <location>
        <begin position="601"/>
        <end position="610"/>
    </location>
</feature>
<keyword evidence="4" id="KW-1185">Reference proteome</keyword>
<feature type="region of interest" description="Disordered" evidence="2">
    <location>
        <begin position="1128"/>
        <end position="1149"/>
    </location>
</feature>
<dbReference type="Proteomes" id="UP001318040">
    <property type="component" value="Chromosome 5"/>
</dbReference>
<dbReference type="Pfam" id="PF13251">
    <property type="entry name" value="DUF4042"/>
    <property type="match status" value="1"/>
</dbReference>
<evidence type="ECO:0000313" key="5">
    <source>
        <dbReference type="RefSeq" id="XP_032802853.1"/>
    </source>
</evidence>
<dbReference type="InterPro" id="IPR011989">
    <property type="entry name" value="ARM-like"/>
</dbReference>
<proteinExistence type="predicted"/>
<feature type="compositionally biased region" description="Polar residues" evidence="2">
    <location>
        <begin position="614"/>
        <end position="627"/>
    </location>
</feature>
<feature type="region of interest" description="Disordered" evidence="2">
    <location>
        <begin position="567"/>
        <end position="627"/>
    </location>
</feature>
<evidence type="ECO:0000256" key="1">
    <source>
        <dbReference type="ARBA" id="ARBA00015263"/>
    </source>
</evidence>
<dbReference type="RefSeq" id="XP_032802853.1">
    <property type="nucleotide sequence ID" value="XM_032946962.1"/>
</dbReference>
<dbReference type="PANTHER" id="PTHR13366:SF0">
    <property type="entry name" value="HEAT REPEAT-CONTAINING PROTEIN 6"/>
    <property type="match status" value="1"/>
</dbReference>
<sequence>MELSRLHGRFMAVRRDGPDSEATRTEIHLLLDQMISFNAEASAPDPREVSALLVHATHLVPWQQEHLLVKVCHLISHLISRLQVPIDDDCLKHLVSYIITAINECRSWLYYELLEVLASLVYNNGFRCQKFLPELVGEFPKDPLFRLGGLSFSDGEVRVKALQCIAHLCARQPAEAAMGEPYREACFTHFLTILRASKLDDTDYITYCKTLQNALKGINAILFTFRPSPTEQMGILLATLKRCMFYGLPGAPQLTADMLYPTALPQYDGGQAPMRPPQVPPSQEKAPHMAGKRGGRTTDHVHNDPEGSPMASCTSQAESLSLEEEDTPCQYTARSKESSGDAVSLTPAWRLRTSSESDFSDSESGHQRRLRIQQSRVRQAALCCLLAAFKAAEKRVVYGYWAAFIPDAPFLGGGQTLSLSTVILKDSSNKVRSGALQALSALLEGSRQFLSAAEEAAQGTTAFTSLSASLASSVRELHRTLLLALLAENSVLTLTQIIKCLATLVLNVPYKRLHPGLLSRVWRHMWPFTRHRDVNVRVACLTLLGAVLTAQAPLTEVHLLLTQPISASPASSGTSTPGALPRGSFDQKNSAPSSPAPKGPPKAEDGEDGRGYSSPLQDGTDSWRNAGSRSRSWDMALKCCPQGCWLVSFCSTLILGREMEGRGLPEPTFSEPLPVRLEALQVLAYLIKGYFPVAHGSLQEVTDIVSLCLGDRNPVVQLHGAKLLEELGTAINIMYRSSLNQSASSIKENASQPLPGVSLQQIVGVWSAMLSGPLPPALQSAQSAALQTSACDVLSTILPDAFPLLPVDRQMVCLTVLLGLSADESLQVKAAAVRALGVFLLFPSLREDVQFVSDAASAVLRCMEDPSFLVRTKAAWSLGNLTDTLITNVETLGDDFLMEVPDMLLLRIIRTAIGAAQDKDKVKSNAVRCLGNLLRFLQPRHVADVRFGAAVAEAVGALSGAVLSDSTMKVRWNACYAVGNAFHNAALLPVSSEWRPIAFKALTSVVRSCKNFKVRIKAALALSCPGSRAWFGSAPEFASVWDALLEALDKSEALRDFSDFRYSESLREQACIALLHLTSLLQLSDTAALQPVLARRSHALEKHFRSGAAHKMITADVEGDIPPRKFTEPVVTTAGRPNDGQETGDGLDPGTVEQKLVEATLNLQALQQDARVEVEVSVVQQLEDLFH</sequence>
<dbReference type="SUPFAM" id="SSF48371">
    <property type="entry name" value="ARM repeat"/>
    <property type="match status" value="3"/>
</dbReference>